<dbReference type="AlphaFoldDB" id="A0A0U1NPE5"/>
<dbReference type="EMBL" id="CVQV01000027">
    <property type="protein sequence ID" value="CRK76624.1"/>
    <property type="molecule type" value="Genomic_DNA"/>
</dbReference>
<dbReference type="Proteomes" id="UP000048949">
    <property type="component" value="Unassembled WGS sequence"/>
</dbReference>
<protein>
    <recommendedName>
        <fullName evidence="3">RepB-like DNA primase domain-containing protein</fullName>
    </recommendedName>
</protein>
<dbReference type="RefSeq" id="WP_048600019.1">
    <property type="nucleotide sequence ID" value="NZ_CVPC01000027.1"/>
</dbReference>
<dbReference type="Gene3D" id="3.30.70.1790">
    <property type="entry name" value="RepB DNA-primase, N-terminal domain"/>
    <property type="match status" value="1"/>
</dbReference>
<accession>A0A0U1NPE5</accession>
<evidence type="ECO:0000313" key="2">
    <source>
        <dbReference type="Proteomes" id="UP000048949"/>
    </source>
</evidence>
<organism evidence="1 2">
    <name type="scientific">Nereida ignava</name>
    <dbReference type="NCBI Taxonomy" id="282199"/>
    <lineage>
        <taxon>Bacteria</taxon>
        <taxon>Pseudomonadati</taxon>
        <taxon>Pseudomonadota</taxon>
        <taxon>Alphaproteobacteria</taxon>
        <taxon>Rhodobacterales</taxon>
        <taxon>Roseobacteraceae</taxon>
        <taxon>Nereida</taxon>
    </lineage>
</organism>
<gene>
    <name evidence="1" type="ORF">NIG5292_02689</name>
</gene>
<name>A0A0U1NPE5_9RHOB</name>
<evidence type="ECO:0000313" key="1">
    <source>
        <dbReference type="EMBL" id="CRK76624.1"/>
    </source>
</evidence>
<proteinExistence type="predicted"/>
<dbReference type="OrthoDB" id="7867857at2"/>
<keyword evidence="2" id="KW-1185">Reference proteome</keyword>
<dbReference type="STRING" id="282199.GCA_001049735_02688"/>
<evidence type="ECO:0008006" key="3">
    <source>
        <dbReference type="Google" id="ProtNLM"/>
    </source>
</evidence>
<reference evidence="1 2" key="1">
    <citation type="submission" date="2015-04" db="EMBL/GenBank/DDBJ databases">
        <authorList>
            <person name="Syromyatnikov M.Y."/>
            <person name="Popov V.N."/>
        </authorList>
    </citation>
    <scope>NUCLEOTIDE SEQUENCE [LARGE SCALE GENOMIC DNA]</scope>
    <source>
        <strain evidence="1 2">CECT 5292</strain>
    </source>
</reference>
<sequence>MIVEYNRSAIECHIKLLTRPWIEDGLSTLLEIRCLQDKGRSKSLYVDPTDADFLDDAITKVCDLNQAGWNAYICVNPMDNTNVGPANDEAIVAAYFVFADADDGEASQQLLASHVQPDFYVQTGTVPTQRLHAYWRIDGIPDLDDWQVMQKRLITKFGSDKAICNPSRVMRLAGTVAYPSKTKEIRGYVPETTLLKEGT</sequence>